<dbReference type="AlphaFoldDB" id="A0AA38FTB6"/>
<feature type="non-terminal residue" evidence="2">
    <location>
        <position position="104"/>
    </location>
</feature>
<keyword evidence="3" id="KW-1185">Reference proteome</keyword>
<sequence>CSWCGKKDKYEECSELFEHMNQQHQKDKGAIMVSIKKEDTQWMPRVTRDAGLEARLFGRNDRVRDLEGELKNKEEELATLTKELSQEKLISAQWQRGLKDEKAK</sequence>
<evidence type="ECO:0000256" key="1">
    <source>
        <dbReference type="SAM" id="Coils"/>
    </source>
</evidence>
<evidence type="ECO:0000313" key="2">
    <source>
        <dbReference type="EMBL" id="KAH9309715.1"/>
    </source>
</evidence>
<feature type="coiled-coil region" evidence="1">
    <location>
        <begin position="63"/>
        <end position="90"/>
    </location>
</feature>
<keyword evidence="1" id="KW-0175">Coiled coil</keyword>
<dbReference type="Proteomes" id="UP000824469">
    <property type="component" value="Unassembled WGS sequence"/>
</dbReference>
<accession>A0AA38FTB6</accession>
<feature type="non-terminal residue" evidence="2">
    <location>
        <position position="1"/>
    </location>
</feature>
<name>A0AA38FTB6_TAXCH</name>
<organism evidence="2 3">
    <name type="scientific">Taxus chinensis</name>
    <name type="common">Chinese yew</name>
    <name type="synonym">Taxus wallichiana var. chinensis</name>
    <dbReference type="NCBI Taxonomy" id="29808"/>
    <lineage>
        <taxon>Eukaryota</taxon>
        <taxon>Viridiplantae</taxon>
        <taxon>Streptophyta</taxon>
        <taxon>Embryophyta</taxon>
        <taxon>Tracheophyta</taxon>
        <taxon>Spermatophyta</taxon>
        <taxon>Pinopsida</taxon>
        <taxon>Pinidae</taxon>
        <taxon>Conifers II</taxon>
        <taxon>Cupressales</taxon>
        <taxon>Taxaceae</taxon>
        <taxon>Taxus</taxon>
    </lineage>
</organism>
<reference evidence="2 3" key="1">
    <citation type="journal article" date="2021" name="Nat. Plants">
        <title>The Taxus genome provides insights into paclitaxel biosynthesis.</title>
        <authorList>
            <person name="Xiong X."/>
            <person name="Gou J."/>
            <person name="Liao Q."/>
            <person name="Li Y."/>
            <person name="Zhou Q."/>
            <person name="Bi G."/>
            <person name="Li C."/>
            <person name="Du R."/>
            <person name="Wang X."/>
            <person name="Sun T."/>
            <person name="Guo L."/>
            <person name="Liang H."/>
            <person name="Lu P."/>
            <person name="Wu Y."/>
            <person name="Zhang Z."/>
            <person name="Ro D.K."/>
            <person name="Shang Y."/>
            <person name="Huang S."/>
            <person name="Yan J."/>
        </authorList>
    </citation>
    <scope>NUCLEOTIDE SEQUENCE [LARGE SCALE GENOMIC DNA]</scope>
    <source>
        <strain evidence="2">Ta-2019</strain>
    </source>
</reference>
<proteinExistence type="predicted"/>
<evidence type="ECO:0000313" key="3">
    <source>
        <dbReference type="Proteomes" id="UP000824469"/>
    </source>
</evidence>
<gene>
    <name evidence="2" type="ORF">KI387_037626</name>
</gene>
<protein>
    <submittedName>
        <fullName evidence="2">Uncharacterized protein</fullName>
    </submittedName>
</protein>
<dbReference type="EMBL" id="JAHRHJ020000007">
    <property type="protein sequence ID" value="KAH9309715.1"/>
    <property type="molecule type" value="Genomic_DNA"/>
</dbReference>
<comment type="caution">
    <text evidence="2">The sequence shown here is derived from an EMBL/GenBank/DDBJ whole genome shotgun (WGS) entry which is preliminary data.</text>
</comment>